<keyword evidence="5 7" id="KW-1133">Transmembrane helix</keyword>
<keyword evidence="4 7" id="KW-0812">Transmembrane</keyword>
<evidence type="ECO:0000256" key="6">
    <source>
        <dbReference type="ARBA" id="ARBA00023136"/>
    </source>
</evidence>
<comment type="subcellular location">
    <subcellularLocation>
        <location evidence="1">Cell membrane</location>
        <topology evidence="1">Multi-pass membrane protein</topology>
    </subcellularLocation>
</comment>
<name>A0ABP6QIV9_9ACTN</name>
<dbReference type="Pfam" id="PF07690">
    <property type="entry name" value="MFS_1"/>
    <property type="match status" value="1"/>
</dbReference>
<comment type="caution">
    <text evidence="9">The sequence shown here is derived from an EMBL/GenBank/DDBJ whole genome shotgun (WGS) entry which is preliminary data.</text>
</comment>
<keyword evidence="10" id="KW-1185">Reference proteome</keyword>
<feature type="transmembrane region" description="Helical" evidence="7">
    <location>
        <begin position="402"/>
        <end position="420"/>
    </location>
</feature>
<feature type="transmembrane region" description="Helical" evidence="7">
    <location>
        <begin position="265"/>
        <end position="287"/>
    </location>
</feature>
<evidence type="ECO:0000256" key="3">
    <source>
        <dbReference type="ARBA" id="ARBA00022475"/>
    </source>
</evidence>
<feature type="transmembrane region" description="Helical" evidence="7">
    <location>
        <begin position="195"/>
        <end position="215"/>
    </location>
</feature>
<evidence type="ECO:0000256" key="4">
    <source>
        <dbReference type="ARBA" id="ARBA00022692"/>
    </source>
</evidence>
<dbReference type="InterPro" id="IPR004638">
    <property type="entry name" value="EmrB-like"/>
</dbReference>
<dbReference type="PROSITE" id="PS50850">
    <property type="entry name" value="MFS"/>
    <property type="match status" value="1"/>
</dbReference>
<evidence type="ECO:0000256" key="7">
    <source>
        <dbReference type="SAM" id="Phobius"/>
    </source>
</evidence>
<feature type="transmembrane region" description="Helical" evidence="7">
    <location>
        <begin position="136"/>
        <end position="155"/>
    </location>
</feature>
<keyword evidence="6 7" id="KW-0472">Membrane</keyword>
<feature type="transmembrane region" description="Helical" evidence="7">
    <location>
        <begin position="99"/>
        <end position="124"/>
    </location>
</feature>
<keyword evidence="2" id="KW-0813">Transport</keyword>
<dbReference type="PANTHER" id="PTHR42718">
    <property type="entry name" value="MAJOR FACILITATOR SUPERFAMILY MULTIDRUG TRANSPORTER MFSC"/>
    <property type="match status" value="1"/>
</dbReference>
<feature type="transmembrane region" description="Helical" evidence="7">
    <location>
        <begin position="7"/>
        <end position="30"/>
    </location>
</feature>
<reference evidence="10" key="1">
    <citation type="journal article" date="2019" name="Int. J. Syst. Evol. Microbiol.">
        <title>The Global Catalogue of Microorganisms (GCM) 10K type strain sequencing project: providing services to taxonomists for standard genome sequencing and annotation.</title>
        <authorList>
            <consortium name="The Broad Institute Genomics Platform"/>
            <consortium name="The Broad Institute Genome Sequencing Center for Infectious Disease"/>
            <person name="Wu L."/>
            <person name="Ma J."/>
        </authorList>
    </citation>
    <scope>NUCLEOTIDE SEQUENCE [LARGE SCALE GENOMIC DNA]</scope>
    <source>
        <strain evidence="10">JCM 9377</strain>
    </source>
</reference>
<organism evidence="9 10">
    <name type="scientific">Actinocorallia longicatena</name>
    <dbReference type="NCBI Taxonomy" id="111803"/>
    <lineage>
        <taxon>Bacteria</taxon>
        <taxon>Bacillati</taxon>
        <taxon>Actinomycetota</taxon>
        <taxon>Actinomycetes</taxon>
        <taxon>Streptosporangiales</taxon>
        <taxon>Thermomonosporaceae</taxon>
        <taxon>Actinocorallia</taxon>
    </lineage>
</organism>
<dbReference type="InterPro" id="IPR011701">
    <property type="entry name" value="MFS"/>
</dbReference>
<evidence type="ECO:0000313" key="9">
    <source>
        <dbReference type="EMBL" id="GAA3232711.1"/>
    </source>
</evidence>
<feature type="transmembrane region" description="Helical" evidence="7">
    <location>
        <begin position="161"/>
        <end position="183"/>
    </location>
</feature>
<feature type="domain" description="Major facilitator superfamily (MFS) profile" evidence="8">
    <location>
        <begin position="8"/>
        <end position="458"/>
    </location>
</feature>
<keyword evidence="3" id="KW-1003">Cell membrane</keyword>
<sequence>MKTSKWAALALLATTQFVLILDLTIVGIALPPMGRDLDLDSAGLSWMTTAYSLVFGGLLLLGGRLADTLGRRRVFVAGMAMFAAASLAGGAASTGEMVIAVRAVQGLAGALVAPAALSLVMTIFKDDPALARAMGIWGAVGGVGGAAGVVLGGVLTDAFGWRSVFFVNVPVGAAVAVLALVLLPEARSAAPRRGFDLAGAVTSTTGLGLLTYALVDAAESGWASGPVLAAAAAAVALLALFLVLESRSANPLMPLTIFRNPPLRAGNLLMFLVPAAMQPVFFLLTLYTQQILGYTPTESGLSIAAIAVAIALTASLAGGRAVERFGIRATAVAGLGLLLGGALLYLRLAVGGSFAGVLLAPEIITGVGFGLFVVAATVAATSGVSGEEAGLASGLVNVAQQTGISVGTALIVAVAAAVTGGSTRPADLVEGYHAGIGVAVAILAVGLVAAAVLLPRRPRVAEPALVPAA</sequence>
<feature type="transmembrane region" description="Helical" evidence="7">
    <location>
        <begin position="325"/>
        <end position="346"/>
    </location>
</feature>
<proteinExistence type="predicted"/>
<feature type="transmembrane region" description="Helical" evidence="7">
    <location>
        <begin position="358"/>
        <end position="381"/>
    </location>
</feature>
<dbReference type="Gene3D" id="1.20.1720.10">
    <property type="entry name" value="Multidrug resistance protein D"/>
    <property type="match status" value="1"/>
</dbReference>
<dbReference type="EMBL" id="BAAAUV010000023">
    <property type="protein sequence ID" value="GAA3232711.1"/>
    <property type="molecule type" value="Genomic_DNA"/>
</dbReference>
<dbReference type="InterPro" id="IPR020846">
    <property type="entry name" value="MFS_dom"/>
</dbReference>
<dbReference type="RefSeq" id="WP_344835848.1">
    <property type="nucleotide sequence ID" value="NZ_BAAAUV010000023.1"/>
</dbReference>
<dbReference type="Proteomes" id="UP001501237">
    <property type="component" value="Unassembled WGS sequence"/>
</dbReference>
<feature type="transmembrane region" description="Helical" evidence="7">
    <location>
        <begin position="299"/>
        <end position="318"/>
    </location>
</feature>
<dbReference type="InterPro" id="IPR036259">
    <property type="entry name" value="MFS_trans_sf"/>
</dbReference>
<evidence type="ECO:0000259" key="8">
    <source>
        <dbReference type="PROSITE" id="PS50850"/>
    </source>
</evidence>
<dbReference type="NCBIfam" id="TIGR00711">
    <property type="entry name" value="efflux_EmrB"/>
    <property type="match status" value="1"/>
</dbReference>
<feature type="transmembrane region" description="Helical" evidence="7">
    <location>
        <begin position="74"/>
        <end position="93"/>
    </location>
</feature>
<feature type="transmembrane region" description="Helical" evidence="7">
    <location>
        <begin position="432"/>
        <end position="454"/>
    </location>
</feature>
<dbReference type="SUPFAM" id="SSF103473">
    <property type="entry name" value="MFS general substrate transporter"/>
    <property type="match status" value="2"/>
</dbReference>
<dbReference type="CDD" id="cd17321">
    <property type="entry name" value="MFS_MMR_MDR_like"/>
    <property type="match status" value="1"/>
</dbReference>
<evidence type="ECO:0000256" key="1">
    <source>
        <dbReference type="ARBA" id="ARBA00004651"/>
    </source>
</evidence>
<dbReference type="Gene3D" id="1.20.1250.20">
    <property type="entry name" value="MFS general substrate transporter like domains"/>
    <property type="match status" value="1"/>
</dbReference>
<evidence type="ECO:0000256" key="5">
    <source>
        <dbReference type="ARBA" id="ARBA00022989"/>
    </source>
</evidence>
<evidence type="ECO:0000313" key="10">
    <source>
        <dbReference type="Proteomes" id="UP001501237"/>
    </source>
</evidence>
<protein>
    <submittedName>
        <fullName evidence="9">DHA2 family efflux MFS transporter permease subunit</fullName>
    </submittedName>
</protein>
<feature type="transmembrane region" description="Helical" evidence="7">
    <location>
        <begin position="221"/>
        <end position="244"/>
    </location>
</feature>
<dbReference type="PANTHER" id="PTHR42718:SF46">
    <property type="entry name" value="BLR6921 PROTEIN"/>
    <property type="match status" value="1"/>
</dbReference>
<evidence type="ECO:0000256" key="2">
    <source>
        <dbReference type="ARBA" id="ARBA00022448"/>
    </source>
</evidence>
<accession>A0ABP6QIV9</accession>
<feature type="transmembrane region" description="Helical" evidence="7">
    <location>
        <begin position="42"/>
        <end position="62"/>
    </location>
</feature>
<gene>
    <name evidence="9" type="ORF">GCM10010468_64760</name>
</gene>